<accession>A0A0R2DK45</accession>
<dbReference type="PATRIC" id="fig|1423744.4.peg.601"/>
<dbReference type="STRING" id="1423744.FC86_GL000584"/>
<dbReference type="AlphaFoldDB" id="A0A0R2DK45"/>
<feature type="domain" description="Schlafen AlbA-2" evidence="1">
    <location>
        <begin position="19"/>
        <end position="157"/>
    </location>
</feature>
<evidence type="ECO:0000259" key="1">
    <source>
        <dbReference type="Pfam" id="PF04326"/>
    </source>
</evidence>
<dbReference type="OrthoDB" id="869451at2"/>
<name>A0A0R2DK45_9LACO</name>
<dbReference type="EMBL" id="AYZL01000019">
    <property type="protein sequence ID" value="KRN04054.1"/>
    <property type="molecule type" value="Genomic_DNA"/>
</dbReference>
<evidence type="ECO:0000313" key="2">
    <source>
        <dbReference type="EMBL" id="KRN04054.1"/>
    </source>
</evidence>
<dbReference type="RefSeq" id="WP_056974801.1">
    <property type="nucleotide sequence ID" value="NZ_AYZL01000019.1"/>
</dbReference>
<comment type="caution">
    <text evidence="2">The sequence shown here is derived from an EMBL/GenBank/DDBJ whole genome shotgun (WGS) entry which is preliminary data.</text>
</comment>
<dbReference type="Proteomes" id="UP000051378">
    <property type="component" value="Unassembled WGS sequence"/>
</dbReference>
<evidence type="ECO:0000313" key="3">
    <source>
        <dbReference type="Proteomes" id="UP000051378"/>
    </source>
</evidence>
<organism evidence="2 3">
    <name type="scientific">Holzapfeliella floricola DSM 23037 = JCM 16512</name>
    <dbReference type="NCBI Taxonomy" id="1423744"/>
    <lineage>
        <taxon>Bacteria</taxon>
        <taxon>Bacillati</taxon>
        <taxon>Bacillota</taxon>
        <taxon>Bacilli</taxon>
        <taxon>Lactobacillales</taxon>
        <taxon>Lactobacillaceae</taxon>
        <taxon>Holzapfeliella</taxon>
    </lineage>
</organism>
<sequence>MTDTSLENIIRELIYEGTEGEYWDFKEKPYIPESESDKNKKKQDLLHDIICMANNLSNRDAYIIMGVSDSPVKVIGVQNYKNRWTTEDYLDFIESGKKWAGGYIPKIQLKTIVTAMQNEIDVLIIKKTATVPYYLSERFGAVNPNQIYVRKGAKNTPKNKQAEIHDIEKLWSYRFGLIPYPKDRVLNYICDVDSWEEMISSSSGKSWYYSKFPEYTIEMFEDEEISQGGNPGFTIINDNQDSCPSVIQVKYHQTVMFRSIVYYIDGARGIVVSPKKSFLPIEYFQSDTIKLCFHYFHNSMELELSRLLIHMMFSFSGDPVSKDQIDSIPIFINEVEKSEVINFIQHNISYYEMKVLEYKKELKSDSHVPQQVDSMATTMMVKLALNDMRQQTN</sequence>
<proteinExistence type="predicted"/>
<dbReference type="Gene3D" id="3.30.950.30">
    <property type="entry name" value="Schlafen, AAA domain"/>
    <property type="match status" value="1"/>
</dbReference>
<gene>
    <name evidence="2" type="ORF">FC86_GL000584</name>
</gene>
<reference evidence="2 3" key="1">
    <citation type="journal article" date="2015" name="Genome Announc.">
        <title>Expanding the biotechnology potential of lactobacilli through comparative genomics of 213 strains and associated genera.</title>
        <authorList>
            <person name="Sun Z."/>
            <person name="Harris H.M."/>
            <person name="McCann A."/>
            <person name="Guo C."/>
            <person name="Argimon S."/>
            <person name="Zhang W."/>
            <person name="Yang X."/>
            <person name="Jeffery I.B."/>
            <person name="Cooney J.C."/>
            <person name="Kagawa T.F."/>
            <person name="Liu W."/>
            <person name="Song Y."/>
            <person name="Salvetti E."/>
            <person name="Wrobel A."/>
            <person name="Rasinkangas P."/>
            <person name="Parkhill J."/>
            <person name="Rea M.C."/>
            <person name="O'Sullivan O."/>
            <person name="Ritari J."/>
            <person name="Douillard F.P."/>
            <person name="Paul Ross R."/>
            <person name="Yang R."/>
            <person name="Briner A.E."/>
            <person name="Felis G.E."/>
            <person name="de Vos W.M."/>
            <person name="Barrangou R."/>
            <person name="Klaenhammer T.R."/>
            <person name="Caufield P.W."/>
            <person name="Cui Y."/>
            <person name="Zhang H."/>
            <person name="O'Toole P.W."/>
        </authorList>
    </citation>
    <scope>NUCLEOTIDE SEQUENCE [LARGE SCALE GENOMIC DNA]</scope>
    <source>
        <strain evidence="2 3">DSM 23037</strain>
    </source>
</reference>
<dbReference type="InterPro" id="IPR007421">
    <property type="entry name" value="Schlafen_AlbA_2_dom"/>
</dbReference>
<protein>
    <recommendedName>
        <fullName evidence="1">Schlafen AlbA-2 domain-containing protein</fullName>
    </recommendedName>
</protein>
<dbReference type="Pfam" id="PF04326">
    <property type="entry name" value="SLFN_AlbA_2"/>
    <property type="match status" value="1"/>
</dbReference>
<dbReference type="InterPro" id="IPR038461">
    <property type="entry name" value="Schlafen_AlbA_2_dom_sf"/>
</dbReference>
<keyword evidence="3" id="KW-1185">Reference proteome</keyword>